<reference evidence="3 5" key="2">
    <citation type="submission" date="2018-12" db="EMBL/GenBank/DDBJ databases">
        <authorList>
            <consortium name="Pathogen Informatics"/>
        </authorList>
    </citation>
    <scope>NUCLEOTIDE SEQUENCE [LARGE SCALE GENOMIC DNA]</scope>
    <source>
        <strain evidence="3 5">NCTC949</strain>
    </source>
</reference>
<evidence type="ECO:0000313" key="4">
    <source>
        <dbReference type="Proteomes" id="UP000033457"/>
    </source>
</evidence>
<evidence type="ECO:0000313" key="3">
    <source>
        <dbReference type="EMBL" id="VEH09001.1"/>
    </source>
</evidence>
<dbReference type="EMBL" id="CP011312">
    <property type="protein sequence ID" value="AKE41725.1"/>
    <property type="molecule type" value="Genomic_DNA"/>
</dbReference>
<name>A0A0F6R179_9CORY</name>
<evidence type="ECO:0000313" key="5">
    <source>
        <dbReference type="Proteomes" id="UP000271380"/>
    </source>
</evidence>
<keyword evidence="1" id="KW-1133">Transmembrane helix</keyword>
<keyword evidence="1" id="KW-0812">Transmembrane</keyword>
<dbReference type="Proteomes" id="UP000271380">
    <property type="component" value="Chromosome"/>
</dbReference>
<dbReference type="Proteomes" id="UP000033457">
    <property type="component" value="Chromosome"/>
</dbReference>
<sequence length="128" mass="14084">MSHVTERHINTDFSRFEMVMGLFWLSIGAAASLLMEVVYLGTWIGGVAVPYTIVIALLFNIVLTNTAKLWSDNGFIQAIPLLVWSAGYLLLIIFPGALGSQFLGSNIRSILLLIFGVLGGMWPIIKQK</sequence>
<keyword evidence="4" id="KW-1185">Reference proteome</keyword>
<dbReference type="AlphaFoldDB" id="A0A0F6R179"/>
<dbReference type="KEGG" id="cku:UL82_07820"/>
<accession>A0A0F6R179</accession>
<dbReference type="HOGENOM" id="CLU_133686_0_0_11"/>
<feature type="transmembrane region" description="Helical" evidence="1">
    <location>
        <begin position="106"/>
        <end position="125"/>
    </location>
</feature>
<feature type="transmembrane region" description="Helical" evidence="1">
    <location>
        <begin position="16"/>
        <end position="34"/>
    </location>
</feature>
<dbReference type="OrthoDB" id="4410789at2"/>
<evidence type="ECO:0000256" key="1">
    <source>
        <dbReference type="SAM" id="Phobius"/>
    </source>
</evidence>
<dbReference type="EMBL" id="LR134377">
    <property type="protein sequence ID" value="VEH09001.1"/>
    <property type="molecule type" value="Genomic_DNA"/>
</dbReference>
<dbReference type="STRING" id="35755.UL82_07820"/>
<reference evidence="2 4" key="1">
    <citation type="journal article" date="2015" name="Genome Announc.">
        <title>Complete Genome Sequence of Corynebacterium kutscheri DSM 20755, a Corynebacterial Type Strain with Remarkably Low G+C Content of Chromosomal DNA.</title>
        <authorList>
            <person name="Ruckert C."/>
            <person name="Albersmeier A."/>
            <person name="Winkler A."/>
            <person name="Tauch A."/>
        </authorList>
    </citation>
    <scope>NUCLEOTIDE SEQUENCE [LARGE SCALE GENOMIC DNA]</scope>
    <source>
        <strain evidence="2 4">DSM 20755</strain>
    </source>
</reference>
<organism evidence="2 4">
    <name type="scientific">Corynebacterium kutscheri</name>
    <dbReference type="NCBI Taxonomy" id="35755"/>
    <lineage>
        <taxon>Bacteria</taxon>
        <taxon>Bacillati</taxon>
        <taxon>Actinomycetota</taxon>
        <taxon>Actinomycetes</taxon>
        <taxon>Mycobacteriales</taxon>
        <taxon>Corynebacteriaceae</taxon>
        <taxon>Corynebacterium</taxon>
    </lineage>
</organism>
<dbReference type="RefSeq" id="WP_046440129.1">
    <property type="nucleotide sequence ID" value="NZ_CP011312.1"/>
</dbReference>
<feature type="transmembrane region" description="Helical" evidence="1">
    <location>
        <begin position="40"/>
        <end position="63"/>
    </location>
</feature>
<evidence type="ECO:0000313" key="2">
    <source>
        <dbReference type="EMBL" id="AKE41725.1"/>
    </source>
</evidence>
<proteinExistence type="predicted"/>
<protein>
    <submittedName>
        <fullName evidence="3">Hypothetical membrane protein</fullName>
    </submittedName>
</protein>
<keyword evidence="1" id="KW-0472">Membrane</keyword>
<feature type="transmembrane region" description="Helical" evidence="1">
    <location>
        <begin position="75"/>
        <end position="94"/>
    </location>
</feature>
<gene>
    <name evidence="3" type="ORF">NCTC949_02127</name>
    <name evidence="2" type="ORF">UL82_07820</name>
</gene>